<dbReference type="RefSeq" id="WP_227701834.1">
    <property type="nucleotide sequence ID" value="NZ_CP123000.1"/>
</dbReference>
<reference evidence="2 3" key="1">
    <citation type="submission" date="2023-04" db="EMBL/GenBank/DDBJ databases">
        <title>Neorhizobium petrolearium OS53, complete genome.</title>
        <authorList>
            <person name="Yu T."/>
        </authorList>
    </citation>
    <scope>NUCLEOTIDE SEQUENCE [LARGE SCALE GENOMIC DNA]</scope>
    <source>
        <strain evidence="2 3">OS53</strain>
    </source>
</reference>
<accession>A0ABY8M289</accession>
<evidence type="ECO:0000313" key="2">
    <source>
        <dbReference type="EMBL" id="WGI68673.1"/>
    </source>
</evidence>
<sequence>MRETDLLDRYLAEEKEKTFRWGEENGDCLLFLLGWAELAAGAHASRPWRGEYGDHQGAWWMLERFGGAIAAVIDVLGPPRLGSDARRGDIGLMAANGWHLGMICTGSMWVLRAGTRGVKFTRSAPDICWDLRFS</sequence>
<feature type="domain" description="DUF6950" evidence="1">
    <location>
        <begin position="6"/>
        <end position="129"/>
    </location>
</feature>
<protein>
    <recommendedName>
        <fullName evidence="1">DUF6950 domain-containing protein</fullName>
    </recommendedName>
</protein>
<dbReference type="InterPro" id="IPR053802">
    <property type="entry name" value="DUF6950"/>
</dbReference>
<proteinExistence type="predicted"/>
<gene>
    <name evidence="2" type="ORF">QEO92_00805</name>
</gene>
<evidence type="ECO:0000259" key="1">
    <source>
        <dbReference type="Pfam" id="PF22262"/>
    </source>
</evidence>
<dbReference type="Pfam" id="PF22262">
    <property type="entry name" value="DUF6950"/>
    <property type="match status" value="1"/>
</dbReference>
<name>A0ABY8M289_9HYPH</name>
<dbReference type="EMBL" id="CP123000">
    <property type="protein sequence ID" value="WGI68673.1"/>
    <property type="molecule type" value="Genomic_DNA"/>
</dbReference>
<organism evidence="2 3">
    <name type="scientific">Neorhizobium petrolearium</name>
    <dbReference type="NCBI Taxonomy" id="515361"/>
    <lineage>
        <taxon>Bacteria</taxon>
        <taxon>Pseudomonadati</taxon>
        <taxon>Pseudomonadota</taxon>
        <taxon>Alphaproteobacteria</taxon>
        <taxon>Hyphomicrobiales</taxon>
        <taxon>Rhizobiaceae</taxon>
        <taxon>Rhizobium/Agrobacterium group</taxon>
        <taxon>Neorhizobium</taxon>
    </lineage>
</organism>
<keyword evidence="3" id="KW-1185">Reference proteome</keyword>
<dbReference type="Proteomes" id="UP001227095">
    <property type="component" value="Chromosome"/>
</dbReference>
<evidence type="ECO:0000313" key="3">
    <source>
        <dbReference type="Proteomes" id="UP001227095"/>
    </source>
</evidence>